<keyword evidence="6" id="KW-1185">Reference proteome</keyword>
<keyword evidence="2" id="KW-0238">DNA-binding</keyword>
<feature type="domain" description="HTH araC/xylS-type" evidence="4">
    <location>
        <begin position="185"/>
        <end position="283"/>
    </location>
</feature>
<keyword evidence="1" id="KW-0805">Transcription regulation</keyword>
<dbReference type="SUPFAM" id="SSF46689">
    <property type="entry name" value="Homeodomain-like"/>
    <property type="match status" value="2"/>
</dbReference>
<evidence type="ECO:0000313" key="5">
    <source>
        <dbReference type="EMBL" id="UWP60216.1"/>
    </source>
</evidence>
<dbReference type="SMART" id="SM00342">
    <property type="entry name" value="HTH_ARAC"/>
    <property type="match status" value="1"/>
</dbReference>
<reference evidence="5" key="1">
    <citation type="journal article" date="2022" name="Cell">
        <title>Design, construction, and in vivo augmentation of a complex gut microbiome.</title>
        <authorList>
            <person name="Cheng A.G."/>
            <person name="Ho P.Y."/>
            <person name="Aranda-Diaz A."/>
            <person name="Jain S."/>
            <person name="Yu F.B."/>
            <person name="Meng X."/>
            <person name="Wang M."/>
            <person name="Iakiviak M."/>
            <person name="Nagashima K."/>
            <person name="Zhao A."/>
            <person name="Murugkar P."/>
            <person name="Patil A."/>
            <person name="Atabakhsh K."/>
            <person name="Weakley A."/>
            <person name="Yan J."/>
            <person name="Brumbaugh A.R."/>
            <person name="Higginbottom S."/>
            <person name="Dimas A."/>
            <person name="Shiver A.L."/>
            <person name="Deutschbauer A."/>
            <person name="Neff N."/>
            <person name="Sonnenburg J.L."/>
            <person name="Huang K.C."/>
            <person name="Fischbach M.A."/>
        </authorList>
    </citation>
    <scope>NUCLEOTIDE SEQUENCE</scope>
    <source>
        <strain evidence="5">DSM 19829</strain>
    </source>
</reference>
<name>A0ABY5VJS3_9FIRM</name>
<dbReference type="InterPro" id="IPR018062">
    <property type="entry name" value="HTH_AraC-typ_CS"/>
</dbReference>
<sequence length="290" mass="33500">MISRIDKPVPELNIELYVEKGLYTGNTPMRDNSYYELIIIMGGDAVCAVEGSLFPVERGYIIAIQPGFRHGFIGVRELKFYRYVFDLDGIARSNMPLKKLIGFQSFFMSTAYYRYHHIFNSILILSDSHLELVSLLSSLLYSTFTEKKPGYNISAREYFVCLLTIISNEYVQTDKASHQSYQFMEDAFNYLETHYFEPLTVKDLADIAHLSERHFTRLFKEIYGTTPNAYIIRCRLTHACELIKNTSNTLSSISEECGFPNFPAFTKTFKDKLGVTPSQYRRQQRSSTDV</sequence>
<evidence type="ECO:0000256" key="3">
    <source>
        <dbReference type="ARBA" id="ARBA00023163"/>
    </source>
</evidence>
<dbReference type="PANTHER" id="PTHR43280">
    <property type="entry name" value="ARAC-FAMILY TRANSCRIPTIONAL REGULATOR"/>
    <property type="match status" value="1"/>
</dbReference>
<dbReference type="Pfam" id="PF12833">
    <property type="entry name" value="HTH_18"/>
    <property type="match status" value="1"/>
</dbReference>
<dbReference type="PRINTS" id="PR00032">
    <property type="entry name" value="HTHARAC"/>
</dbReference>
<keyword evidence="3" id="KW-0804">Transcription</keyword>
<dbReference type="Gene3D" id="1.10.10.60">
    <property type="entry name" value="Homeodomain-like"/>
    <property type="match status" value="2"/>
</dbReference>
<dbReference type="Proteomes" id="UP001060164">
    <property type="component" value="Chromosome"/>
</dbReference>
<evidence type="ECO:0000313" key="6">
    <source>
        <dbReference type="Proteomes" id="UP001060164"/>
    </source>
</evidence>
<dbReference type="PANTHER" id="PTHR43280:SF28">
    <property type="entry name" value="HTH-TYPE TRANSCRIPTIONAL ACTIVATOR RHAS"/>
    <property type="match status" value="1"/>
</dbReference>
<dbReference type="RefSeq" id="WP_083963522.1">
    <property type="nucleotide sequence ID" value="NZ_CABLBR010000048.1"/>
</dbReference>
<gene>
    <name evidence="5" type="ORF">NQ502_03950</name>
</gene>
<evidence type="ECO:0000259" key="4">
    <source>
        <dbReference type="PROSITE" id="PS01124"/>
    </source>
</evidence>
<protein>
    <submittedName>
        <fullName evidence="5">AraC family transcriptional regulator</fullName>
    </submittedName>
</protein>
<dbReference type="SUPFAM" id="SSF51215">
    <property type="entry name" value="Regulatory protein AraC"/>
    <property type="match status" value="1"/>
</dbReference>
<dbReference type="EMBL" id="CP102290">
    <property type="protein sequence ID" value="UWP60216.1"/>
    <property type="molecule type" value="Genomic_DNA"/>
</dbReference>
<dbReference type="PROSITE" id="PS00041">
    <property type="entry name" value="HTH_ARAC_FAMILY_1"/>
    <property type="match status" value="1"/>
</dbReference>
<dbReference type="InterPro" id="IPR037923">
    <property type="entry name" value="HTH-like"/>
</dbReference>
<accession>A0ABY5VJS3</accession>
<evidence type="ECO:0000256" key="2">
    <source>
        <dbReference type="ARBA" id="ARBA00023125"/>
    </source>
</evidence>
<dbReference type="InterPro" id="IPR020449">
    <property type="entry name" value="Tscrpt_reg_AraC-type_HTH"/>
</dbReference>
<dbReference type="InterPro" id="IPR018060">
    <property type="entry name" value="HTH_AraC"/>
</dbReference>
<dbReference type="PROSITE" id="PS01124">
    <property type="entry name" value="HTH_ARAC_FAMILY_2"/>
    <property type="match status" value="1"/>
</dbReference>
<evidence type="ECO:0000256" key="1">
    <source>
        <dbReference type="ARBA" id="ARBA00023015"/>
    </source>
</evidence>
<organism evidence="5 6">
    <name type="scientific">Ruminococcus gauvreauii</name>
    <dbReference type="NCBI Taxonomy" id="438033"/>
    <lineage>
        <taxon>Bacteria</taxon>
        <taxon>Bacillati</taxon>
        <taxon>Bacillota</taxon>
        <taxon>Clostridia</taxon>
        <taxon>Eubacteriales</taxon>
        <taxon>Oscillospiraceae</taxon>
        <taxon>Ruminococcus</taxon>
    </lineage>
</organism>
<dbReference type="InterPro" id="IPR009057">
    <property type="entry name" value="Homeodomain-like_sf"/>
</dbReference>
<proteinExistence type="predicted"/>